<dbReference type="InterPro" id="IPR014917">
    <property type="entry name" value="DUF1800"/>
</dbReference>
<dbReference type="Pfam" id="PF08811">
    <property type="entry name" value="DUF1800"/>
    <property type="match status" value="1"/>
</dbReference>
<dbReference type="AlphaFoldDB" id="A0A0H5D3T3"/>
<keyword evidence="3" id="KW-1185">Reference proteome</keyword>
<sequence>MSTAMRFDGELAEIRFGCGLSPNHALATSPEDVLSQLAAPDLAAQAWPIPDFDGAMAEARAYISLRQEQREAVGTEAFEARNVALTEQRARLRDLRADWFRSRLLRCATSAQPFRERLTLFWADHFTAQGKVPALRYAASPYVESSIRPNVSGLFEDLLIAAVTGPLMLHYLDQHRSTGPNSPRAKRVSDRRGQDIGLNENLAREVLELHTLGVDGPYTQQDVRELAELFTGLGYSLKDGFTFRPGWAEPGAETVLGQSYGGDSAQLEPILNALRDLARHPATAQHISRKLAVHFVSDAPDRHLVAYMAARYQETGGDLLAVYAAMLDHPEAWQPQLANVKPPFSYLASACRALAIPPAALGGLSRGQINRFFLRPMQAMGQRWEFAGGPDGWAEADAAWITPQALAERIRWSMDVPARLLSTLPDPQQAADQALGARQDARLRFVVSAAETEREALGLILTSPAFQRR</sequence>
<gene>
    <name evidence="2" type="ORF">NIT7321_02626</name>
</gene>
<protein>
    <recommendedName>
        <fullName evidence="4">DUF1800 domain-containing protein</fullName>
    </recommendedName>
</protein>
<name>A0A0H5D3T3_9RHOB</name>
<proteinExistence type="predicted"/>
<organism evidence="2 3">
    <name type="scientific">Phaeobacter italicus</name>
    <dbReference type="NCBI Taxonomy" id="481446"/>
    <lineage>
        <taxon>Bacteria</taxon>
        <taxon>Pseudomonadati</taxon>
        <taxon>Pseudomonadota</taxon>
        <taxon>Alphaproteobacteria</taxon>
        <taxon>Rhodobacterales</taxon>
        <taxon>Roseobacteraceae</taxon>
        <taxon>Phaeobacter</taxon>
    </lineage>
</organism>
<evidence type="ECO:0000313" key="3">
    <source>
        <dbReference type="Proteomes" id="UP000043764"/>
    </source>
</evidence>
<evidence type="ECO:0000313" key="2">
    <source>
        <dbReference type="EMBL" id="CRL11756.1"/>
    </source>
</evidence>
<accession>A0A0H5D3T3</accession>
<dbReference type="Proteomes" id="UP000043764">
    <property type="component" value="Unassembled WGS sequence"/>
</dbReference>
<dbReference type="STRING" id="481446.NIT7645_03775"/>
<feature type="region of interest" description="Disordered" evidence="1">
    <location>
        <begin position="175"/>
        <end position="194"/>
    </location>
</feature>
<evidence type="ECO:0008006" key="4">
    <source>
        <dbReference type="Google" id="ProtNLM"/>
    </source>
</evidence>
<dbReference type="EMBL" id="CVRL01000035">
    <property type="protein sequence ID" value="CRL11756.1"/>
    <property type="molecule type" value="Genomic_DNA"/>
</dbReference>
<reference evidence="3" key="1">
    <citation type="submission" date="2015-05" db="EMBL/GenBank/DDBJ databases">
        <authorList>
            <person name="Rodrigo-Torres Lidia"/>
            <person name="Arahal R.David."/>
        </authorList>
    </citation>
    <scope>NUCLEOTIDE SEQUENCE [LARGE SCALE GENOMIC DNA]</scope>
    <source>
        <strain evidence="3">CECT 7321</strain>
    </source>
</reference>
<evidence type="ECO:0000256" key="1">
    <source>
        <dbReference type="SAM" id="MobiDB-lite"/>
    </source>
</evidence>